<dbReference type="PANTHER" id="PTHR30329:SF21">
    <property type="entry name" value="LIPOPROTEIN YIAD-RELATED"/>
    <property type="match status" value="1"/>
</dbReference>
<evidence type="ECO:0000256" key="2">
    <source>
        <dbReference type="ARBA" id="ARBA00008914"/>
    </source>
</evidence>
<dbReference type="RefSeq" id="WP_126364795.1">
    <property type="nucleotide sequence ID" value="NZ_CP034546.1"/>
</dbReference>
<reference evidence="11 12" key="1">
    <citation type="submission" date="2018-12" db="EMBL/GenBank/DDBJ databases">
        <title>Cadmium resistance mechanism in endophytic bacteria Burkholderia cenocepacia YG-3.</title>
        <authorList>
            <person name="Zhang X."/>
            <person name="Wang X."/>
            <person name="Zhu Y."/>
        </authorList>
    </citation>
    <scope>NUCLEOTIDE SEQUENCE [LARGE SCALE GENOMIC DNA]</scope>
    <source>
        <strain evidence="11 12">YG-3</strain>
    </source>
</reference>
<comment type="subcellular location">
    <subcellularLocation>
        <location evidence="1">Cell membrane</location>
        <topology evidence="1">Single-pass membrane protein</topology>
    </subcellularLocation>
</comment>
<keyword evidence="3" id="KW-1003">Cell membrane</keyword>
<feature type="transmembrane region" description="Helical" evidence="9">
    <location>
        <begin position="57"/>
        <end position="77"/>
    </location>
</feature>
<keyword evidence="4 9" id="KW-0812">Transmembrane</keyword>
<dbReference type="InterPro" id="IPR036737">
    <property type="entry name" value="OmpA-like_sf"/>
</dbReference>
<evidence type="ECO:0000256" key="5">
    <source>
        <dbReference type="ARBA" id="ARBA00022989"/>
    </source>
</evidence>
<dbReference type="PROSITE" id="PS51123">
    <property type="entry name" value="OMPA_2"/>
    <property type="match status" value="1"/>
</dbReference>
<dbReference type="AlphaFoldDB" id="A0A3Q9F5J6"/>
<dbReference type="GO" id="GO:0005886">
    <property type="term" value="C:plasma membrane"/>
    <property type="evidence" value="ECO:0007669"/>
    <property type="project" value="UniProtKB-SubCell"/>
</dbReference>
<dbReference type="CDD" id="cd07185">
    <property type="entry name" value="OmpA_C-like"/>
    <property type="match status" value="1"/>
</dbReference>
<evidence type="ECO:0000313" key="11">
    <source>
        <dbReference type="EMBL" id="AZQ53111.1"/>
    </source>
</evidence>
<evidence type="ECO:0000256" key="4">
    <source>
        <dbReference type="ARBA" id="ARBA00022692"/>
    </source>
</evidence>
<dbReference type="SUPFAM" id="SSF103088">
    <property type="entry name" value="OmpA-like"/>
    <property type="match status" value="1"/>
</dbReference>
<protein>
    <submittedName>
        <fullName evidence="11">Histidine kinase</fullName>
    </submittedName>
</protein>
<organism evidence="11 12">
    <name type="scientific">Burkholderia cenocepacia</name>
    <dbReference type="NCBI Taxonomy" id="95486"/>
    <lineage>
        <taxon>Bacteria</taxon>
        <taxon>Pseudomonadati</taxon>
        <taxon>Pseudomonadota</taxon>
        <taxon>Betaproteobacteria</taxon>
        <taxon>Burkholderiales</taxon>
        <taxon>Burkholderiaceae</taxon>
        <taxon>Burkholderia</taxon>
        <taxon>Burkholderia cepacia complex</taxon>
    </lineage>
</organism>
<dbReference type="InterPro" id="IPR006665">
    <property type="entry name" value="OmpA-like"/>
</dbReference>
<keyword evidence="11" id="KW-0418">Kinase</keyword>
<evidence type="ECO:0000256" key="1">
    <source>
        <dbReference type="ARBA" id="ARBA00004162"/>
    </source>
</evidence>
<evidence type="ECO:0000256" key="7">
    <source>
        <dbReference type="PROSITE-ProRule" id="PRU00473"/>
    </source>
</evidence>
<dbReference type="GO" id="GO:0016301">
    <property type="term" value="F:kinase activity"/>
    <property type="evidence" value="ECO:0007669"/>
    <property type="project" value="UniProtKB-KW"/>
</dbReference>
<dbReference type="Gene3D" id="3.30.1330.60">
    <property type="entry name" value="OmpA-like domain"/>
    <property type="match status" value="1"/>
</dbReference>
<accession>A0A3Q9F5J6</accession>
<keyword evidence="6 7" id="KW-0472">Membrane</keyword>
<feature type="domain" description="OmpA-like" evidence="10">
    <location>
        <begin position="175"/>
        <end position="293"/>
    </location>
</feature>
<feature type="region of interest" description="Disordered" evidence="8">
    <location>
        <begin position="1"/>
        <end position="26"/>
    </location>
</feature>
<keyword evidence="11" id="KW-0808">Transferase</keyword>
<comment type="similarity">
    <text evidence="2">Belongs to the MotB family.</text>
</comment>
<dbReference type="PANTHER" id="PTHR30329">
    <property type="entry name" value="STATOR ELEMENT OF FLAGELLAR MOTOR COMPLEX"/>
    <property type="match status" value="1"/>
</dbReference>
<evidence type="ECO:0000256" key="6">
    <source>
        <dbReference type="ARBA" id="ARBA00023136"/>
    </source>
</evidence>
<dbReference type="Pfam" id="PF13677">
    <property type="entry name" value="MotB_plug"/>
    <property type="match status" value="1"/>
</dbReference>
<evidence type="ECO:0000256" key="3">
    <source>
        <dbReference type="ARBA" id="ARBA00022475"/>
    </source>
</evidence>
<sequence>MSLDSTHESVTAEDASVAPATANPAKRVERRAAPIDLIVKRPVRRDYDDDHGGGWKVAFADFCLALLCVFMLLWALSARDEETRRKMDAMVDSALYDDDWDMPASAPLGPNTHALQDTSASHVADDGAGDVKRSQPMADSREAMDALAERVRKLGKDAGVLDNVQAIVTPMGLRVMLHDTEERGVFVSGGAVPSEPFRPMLIKLGALMGSIGNPLFVLGHTDSVPYRNSDARSRSNWDLSVDRAMSARSWLLQGGVNAEQVMQVIGMADRAPLVNNPRAAINRRIEFLVLTPERARAICSMFGPVDQVVPLTPGINATSAGDPDAGRVGAEVGVKLDKKRT</sequence>
<keyword evidence="5 9" id="KW-1133">Transmembrane helix</keyword>
<dbReference type="InterPro" id="IPR050330">
    <property type="entry name" value="Bact_OuterMem_StrucFunc"/>
</dbReference>
<dbReference type="Proteomes" id="UP000277191">
    <property type="component" value="Chromosome 2"/>
</dbReference>
<evidence type="ECO:0000256" key="8">
    <source>
        <dbReference type="SAM" id="MobiDB-lite"/>
    </source>
</evidence>
<evidence type="ECO:0000259" key="10">
    <source>
        <dbReference type="PROSITE" id="PS51123"/>
    </source>
</evidence>
<evidence type="ECO:0000256" key="9">
    <source>
        <dbReference type="SAM" id="Phobius"/>
    </source>
</evidence>
<dbReference type="EMBL" id="CP034546">
    <property type="protein sequence ID" value="AZQ53111.1"/>
    <property type="molecule type" value="Genomic_DNA"/>
</dbReference>
<dbReference type="InterPro" id="IPR025713">
    <property type="entry name" value="MotB-like_N_dom"/>
</dbReference>
<evidence type="ECO:0000313" key="12">
    <source>
        <dbReference type="Proteomes" id="UP000277191"/>
    </source>
</evidence>
<gene>
    <name evidence="11" type="ORF">D5R55_19175</name>
</gene>
<dbReference type="Pfam" id="PF00691">
    <property type="entry name" value="OmpA"/>
    <property type="match status" value="1"/>
</dbReference>
<proteinExistence type="inferred from homology"/>
<name>A0A3Q9F5J6_9BURK</name>